<proteinExistence type="predicted"/>
<comment type="caution">
    <text evidence="1">The sequence shown here is derived from an EMBL/GenBank/DDBJ whole genome shotgun (WGS) entry which is preliminary data.</text>
</comment>
<organism evidence="1 2">
    <name type="scientific">Cichorium intybus</name>
    <name type="common">Chicory</name>
    <dbReference type="NCBI Taxonomy" id="13427"/>
    <lineage>
        <taxon>Eukaryota</taxon>
        <taxon>Viridiplantae</taxon>
        <taxon>Streptophyta</taxon>
        <taxon>Embryophyta</taxon>
        <taxon>Tracheophyta</taxon>
        <taxon>Spermatophyta</taxon>
        <taxon>Magnoliopsida</taxon>
        <taxon>eudicotyledons</taxon>
        <taxon>Gunneridae</taxon>
        <taxon>Pentapetalae</taxon>
        <taxon>asterids</taxon>
        <taxon>campanulids</taxon>
        <taxon>Asterales</taxon>
        <taxon>Asteraceae</taxon>
        <taxon>Cichorioideae</taxon>
        <taxon>Cichorieae</taxon>
        <taxon>Cichoriinae</taxon>
        <taxon>Cichorium</taxon>
    </lineage>
</organism>
<evidence type="ECO:0000313" key="1">
    <source>
        <dbReference type="EMBL" id="KAI3751631.1"/>
    </source>
</evidence>
<evidence type="ECO:0000313" key="2">
    <source>
        <dbReference type="Proteomes" id="UP001055811"/>
    </source>
</evidence>
<gene>
    <name evidence="1" type="ORF">L2E82_22722</name>
</gene>
<reference evidence="2" key="1">
    <citation type="journal article" date="2022" name="Mol. Ecol. Resour.">
        <title>The genomes of chicory, endive, great burdock and yacon provide insights into Asteraceae palaeo-polyploidization history and plant inulin production.</title>
        <authorList>
            <person name="Fan W."/>
            <person name="Wang S."/>
            <person name="Wang H."/>
            <person name="Wang A."/>
            <person name="Jiang F."/>
            <person name="Liu H."/>
            <person name="Zhao H."/>
            <person name="Xu D."/>
            <person name="Zhang Y."/>
        </authorList>
    </citation>
    <scope>NUCLEOTIDE SEQUENCE [LARGE SCALE GENOMIC DNA]</scope>
    <source>
        <strain evidence="2">cv. Punajuju</strain>
    </source>
</reference>
<sequence length="512" mass="56102">MTTSKALAVGGEPVRSTLGGETRMSNKDVKDMFLDKKEKYAEFLDIMKDLKEQRVDTTGVIARVKELFKGHRKLILGFNAFLAEGFEITLSQEDEPEAKKPVEFEEAIQFVNKIKMRFQSASSHWALLRQSAPSRRVFCLQLEFLSITREDTEMDLNKRGFVVLVIGFVVLLELCLLASANVVFQVHHKFAANKRSLNRLKAHDSEHHRRILSVVDLPIGGDGSPTGAALVLPVSFSISAFLCIGSPPKDYHVQVDTGSDLLWVNCAGCQKCPKKSDIGISLALYNPKASSSAKMINCDQEICISTLSAPNSDCKVGMRCSYQVTCGSQQSGELGGSSKQALDGILGFGQANSSMLSQLANANKVKKVPLFPVSRGHYKVAASLFIATFFQNPIVPSMNAIFFNGDRVRGTGNTVIERLSDIEKIGEIIVSKLGENVNVWVIKASKFNGSFAVYKDFIPSVNKWGEPTSYDPTGFPASTSIISLLSTSLTQERTETKSPLIKQIEGITANQV</sequence>
<name>A0ACB9DZJ3_CICIN</name>
<keyword evidence="2" id="KW-1185">Reference proteome</keyword>
<accession>A0ACB9DZJ3</accession>
<dbReference type="EMBL" id="CM042012">
    <property type="protein sequence ID" value="KAI3751631.1"/>
    <property type="molecule type" value="Genomic_DNA"/>
</dbReference>
<protein>
    <submittedName>
        <fullName evidence="1">Uncharacterized protein</fullName>
    </submittedName>
</protein>
<reference evidence="1 2" key="2">
    <citation type="journal article" date="2022" name="Mol. Ecol. Resour.">
        <title>The genomes of chicory, endive, great burdock and yacon provide insights into Asteraceae paleo-polyploidization history and plant inulin production.</title>
        <authorList>
            <person name="Fan W."/>
            <person name="Wang S."/>
            <person name="Wang H."/>
            <person name="Wang A."/>
            <person name="Jiang F."/>
            <person name="Liu H."/>
            <person name="Zhao H."/>
            <person name="Xu D."/>
            <person name="Zhang Y."/>
        </authorList>
    </citation>
    <scope>NUCLEOTIDE SEQUENCE [LARGE SCALE GENOMIC DNA]</scope>
    <source>
        <strain evidence="2">cv. Punajuju</strain>
        <tissue evidence="1">Leaves</tissue>
    </source>
</reference>
<dbReference type="Proteomes" id="UP001055811">
    <property type="component" value="Linkage Group LG04"/>
</dbReference>